<accession>A0A222FMP0</accession>
<dbReference type="EMBL" id="CP022530">
    <property type="protein sequence ID" value="ASP40040.1"/>
    <property type="molecule type" value="Genomic_DNA"/>
</dbReference>
<dbReference type="Proteomes" id="UP000202440">
    <property type="component" value="Chromosome"/>
</dbReference>
<keyword evidence="13" id="KW-1185">Reference proteome</keyword>
<keyword evidence="7 9" id="KW-1133">Transmembrane helix</keyword>
<evidence type="ECO:0000256" key="10">
    <source>
        <dbReference type="SAM" id="MobiDB-lite"/>
    </source>
</evidence>
<feature type="transmembrane region" description="Helical" evidence="9">
    <location>
        <begin position="166"/>
        <end position="187"/>
    </location>
</feature>
<evidence type="ECO:0000256" key="2">
    <source>
        <dbReference type="ARBA" id="ARBA00010072"/>
    </source>
</evidence>
<dbReference type="CDD" id="cd06261">
    <property type="entry name" value="TM_PBP2"/>
    <property type="match status" value="1"/>
</dbReference>
<keyword evidence="8 9" id="KW-0472">Membrane</keyword>
<dbReference type="GO" id="GO:0043190">
    <property type="term" value="C:ATP-binding cassette (ABC) transporter complex"/>
    <property type="evidence" value="ECO:0007669"/>
    <property type="project" value="InterPro"/>
</dbReference>
<feature type="transmembrane region" description="Helical" evidence="9">
    <location>
        <begin position="129"/>
        <end position="146"/>
    </location>
</feature>
<dbReference type="GO" id="GO:0022857">
    <property type="term" value="F:transmembrane transporter activity"/>
    <property type="evidence" value="ECO:0007669"/>
    <property type="project" value="InterPro"/>
</dbReference>
<evidence type="ECO:0000256" key="1">
    <source>
        <dbReference type="ARBA" id="ARBA00004429"/>
    </source>
</evidence>
<keyword evidence="6" id="KW-0029">Amino-acid transport</keyword>
<reference evidence="12 13" key="1">
    <citation type="submission" date="2017-07" db="EMBL/GenBank/DDBJ databases">
        <title>Annotated genome sequence of Bacterioplanes sanyensis isolated from Red Sea.</title>
        <authorList>
            <person name="Rehman Z.U."/>
        </authorList>
    </citation>
    <scope>NUCLEOTIDE SEQUENCE [LARGE SCALE GENOMIC DNA]</scope>
    <source>
        <strain evidence="12 13">NV9</strain>
    </source>
</reference>
<name>A0A222FMP0_9GAMM</name>
<comment type="subcellular location">
    <subcellularLocation>
        <location evidence="1">Cell inner membrane</location>
        <topology evidence="1">Multi-pass membrane protein</topology>
    </subcellularLocation>
    <subcellularLocation>
        <location evidence="9">Cell membrane</location>
        <topology evidence="9">Multi-pass membrane protein</topology>
    </subcellularLocation>
</comment>
<dbReference type="PROSITE" id="PS50928">
    <property type="entry name" value="ABC_TM1"/>
    <property type="match status" value="1"/>
</dbReference>
<dbReference type="InterPro" id="IPR035906">
    <property type="entry name" value="MetI-like_sf"/>
</dbReference>
<evidence type="ECO:0000256" key="8">
    <source>
        <dbReference type="ARBA" id="ARBA00023136"/>
    </source>
</evidence>
<feature type="transmembrane region" description="Helical" evidence="9">
    <location>
        <begin position="340"/>
        <end position="360"/>
    </location>
</feature>
<dbReference type="InterPro" id="IPR000515">
    <property type="entry name" value="MetI-like"/>
</dbReference>
<dbReference type="OrthoDB" id="9771188at2"/>
<dbReference type="Pfam" id="PF00528">
    <property type="entry name" value="BPD_transp_1"/>
    <property type="match status" value="1"/>
</dbReference>
<dbReference type="GO" id="GO:0006865">
    <property type="term" value="P:amino acid transport"/>
    <property type="evidence" value="ECO:0007669"/>
    <property type="project" value="UniProtKB-KW"/>
</dbReference>
<dbReference type="NCBIfam" id="TIGR01726">
    <property type="entry name" value="HEQRo_perm_3TM"/>
    <property type="match status" value="1"/>
</dbReference>
<feature type="transmembrane region" description="Helical" evidence="9">
    <location>
        <begin position="38"/>
        <end position="58"/>
    </location>
</feature>
<keyword evidence="4" id="KW-1003">Cell membrane</keyword>
<evidence type="ECO:0000256" key="3">
    <source>
        <dbReference type="ARBA" id="ARBA00022448"/>
    </source>
</evidence>
<dbReference type="Gene3D" id="1.10.3720.10">
    <property type="entry name" value="MetI-like"/>
    <property type="match status" value="1"/>
</dbReference>
<dbReference type="InterPro" id="IPR043429">
    <property type="entry name" value="ArtM/GltK/GlnP/TcyL/YhdX-like"/>
</dbReference>
<evidence type="ECO:0000256" key="5">
    <source>
        <dbReference type="ARBA" id="ARBA00022692"/>
    </source>
</evidence>
<evidence type="ECO:0000259" key="11">
    <source>
        <dbReference type="PROSITE" id="PS50928"/>
    </source>
</evidence>
<proteinExistence type="inferred from homology"/>
<feature type="transmembrane region" description="Helical" evidence="9">
    <location>
        <begin position="102"/>
        <end position="122"/>
    </location>
</feature>
<evidence type="ECO:0000256" key="4">
    <source>
        <dbReference type="ARBA" id="ARBA00022475"/>
    </source>
</evidence>
<dbReference type="PANTHER" id="PTHR30614:SF41">
    <property type="entry name" value="INNER MEMBRANE AMINO-ACID ABC TRANSPORTER PERMEASE PROTEIN YHDY"/>
    <property type="match status" value="1"/>
</dbReference>
<gene>
    <name evidence="12" type="ORF">CHH28_15770</name>
</gene>
<evidence type="ECO:0000256" key="9">
    <source>
        <dbReference type="RuleBase" id="RU363032"/>
    </source>
</evidence>
<comment type="similarity">
    <text evidence="2">Belongs to the binding-protein-dependent transport system permease family. HisMQ subfamily.</text>
</comment>
<evidence type="ECO:0000256" key="7">
    <source>
        <dbReference type="ARBA" id="ARBA00022989"/>
    </source>
</evidence>
<feature type="transmembrane region" description="Helical" evidence="9">
    <location>
        <begin position="199"/>
        <end position="225"/>
    </location>
</feature>
<dbReference type="PANTHER" id="PTHR30614">
    <property type="entry name" value="MEMBRANE COMPONENT OF AMINO ACID ABC TRANSPORTER"/>
    <property type="match status" value="1"/>
</dbReference>
<keyword evidence="5 9" id="KW-0812">Transmembrane</keyword>
<dbReference type="InterPro" id="IPR010065">
    <property type="entry name" value="AA_ABC_transptr_permease_3TM"/>
</dbReference>
<dbReference type="SUPFAM" id="SSF161098">
    <property type="entry name" value="MetI-like"/>
    <property type="match status" value="1"/>
</dbReference>
<sequence>MNNSTPARVFEPKPSQPAPVSTTGPLAWLRNNLFDGPVNSAITVIILAFLLWVIPPLLDWLLWSADFSGTTQSDCTSAGACWVFIQAWSQQLFYGSFPDAELWRINLSLILLAVVLSSPYWLPHTLRNRLDLAMLVVYPFVAIAILDGRLLGLEYVSTDFWGGFSLNLLLASASIILGMPLGFLWALGRRSNMPMARSISVILIEFFRGVPVLALFFMGSVMLPLFFPEGTNVDKLLRVWIVLTLFMAGYMAEVYRGGFQAIPAGQYEASAALGLSYWQTTLLVILPQVIKVSMPNILATSIMLFKNTTFLLIIGIFEVLSTAQTALTNSNWLGGYATEAYLFVGVVYWICCFGMSRVAANIEKKLDTSHKS</sequence>
<evidence type="ECO:0000313" key="12">
    <source>
        <dbReference type="EMBL" id="ASP40040.1"/>
    </source>
</evidence>
<organism evidence="12 13">
    <name type="scientific">Bacterioplanes sanyensis</name>
    <dbReference type="NCBI Taxonomy" id="1249553"/>
    <lineage>
        <taxon>Bacteria</taxon>
        <taxon>Pseudomonadati</taxon>
        <taxon>Pseudomonadota</taxon>
        <taxon>Gammaproteobacteria</taxon>
        <taxon>Oceanospirillales</taxon>
        <taxon>Oceanospirillaceae</taxon>
        <taxon>Bacterioplanes</taxon>
    </lineage>
</organism>
<feature type="transmembrane region" description="Helical" evidence="9">
    <location>
        <begin position="297"/>
        <end position="320"/>
    </location>
</feature>
<feature type="transmembrane region" description="Helical" evidence="9">
    <location>
        <begin position="237"/>
        <end position="255"/>
    </location>
</feature>
<dbReference type="KEGG" id="bsan:CHH28_15770"/>
<feature type="domain" description="ABC transmembrane type-1" evidence="11">
    <location>
        <begin position="164"/>
        <end position="359"/>
    </location>
</feature>
<protein>
    <submittedName>
        <fullName evidence="12">Amino acid ABC transporter permease</fullName>
    </submittedName>
</protein>
<keyword evidence="3 9" id="KW-0813">Transport</keyword>
<feature type="region of interest" description="Disordered" evidence="10">
    <location>
        <begin position="1"/>
        <end position="21"/>
    </location>
</feature>
<evidence type="ECO:0000313" key="13">
    <source>
        <dbReference type="Proteomes" id="UP000202440"/>
    </source>
</evidence>
<evidence type="ECO:0000256" key="6">
    <source>
        <dbReference type="ARBA" id="ARBA00022970"/>
    </source>
</evidence>
<dbReference type="AlphaFoldDB" id="A0A222FMP0"/>